<dbReference type="InterPro" id="IPR011701">
    <property type="entry name" value="MFS"/>
</dbReference>
<keyword evidence="2" id="KW-0813">Transport</keyword>
<dbReference type="Pfam" id="PF07690">
    <property type="entry name" value="MFS_1"/>
    <property type="match status" value="1"/>
</dbReference>
<dbReference type="Gene3D" id="1.20.1250.20">
    <property type="entry name" value="MFS general substrate transporter like domains"/>
    <property type="match status" value="1"/>
</dbReference>
<dbReference type="InterPro" id="IPR036259">
    <property type="entry name" value="MFS_trans_sf"/>
</dbReference>
<feature type="transmembrane region" description="Helical" evidence="7">
    <location>
        <begin position="143"/>
        <end position="163"/>
    </location>
</feature>
<dbReference type="EMBL" id="BJUD01000008">
    <property type="protein sequence ID" value="GEK28364.1"/>
    <property type="molecule type" value="Genomic_DNA"/>
</dbReference>
<evidence type="ECO:0000313" key="9">
    <source>
        <dbReference type="EMBL" id="GEK28364.1"/>
    </source>
</evidence>
<feature type="transmembrane region" description="Helical" evidence="7">
    <location>
        <begin position="87"/>
        <end position="105"/>
    </location>
</feature>
<evidence type="ECO:0000256" key="1">
    <source>
        <dbReference type="ARBA" id="ARBA00004651"/>
    </source>
</evidence>
<dbReference type="InterPro" id="IPR020846">
    <property type="entry name" value="MFS_dom"/>
</dbReference>
<dbReference type="GO" id="GO:0005886">
    <property type="term" value="C:plasma membrane"/>
    <property type="evidence" value="ECO:0007669"/>
    <property type="project" value="UniProtKB-SubCell"/>
</dbReference>
<protein>
    <submittedName>
        <fullName evidence="10">EmrB QacA family drug resistance transporter</fullName>
    </submittedName>
    <submittedName>
        <fullName evidence="9">MFS transporter</fullName>
    </submittedName>
</protein>
<dbReference type="PATRIC" id="fig|348151.3.peg.395"/>
<feature type="transmembrane region" description="Helical" evidence="7">
    <location>
        <begin position="112"/>
        <end position="131"/>
    </location>
</feature>
<name>A0A0R2L056_9LACO</name>
<feature type="transmembrane region" description="Helical" evidence="7">
    <location>
        <begin position="25"/>
        <end position="43"/>
    </location>
</feature>
<dbReference type="Proteomes" id="UP000321429">
    <property type="component" value="Unassembled WGS sequence"/>
</dbReference>
<evidence type="ECO:0000256" key="5">
    <source>
        <dbReference type="ARBA" id="ARBA00022989"/>
    </source>
</evidence>
<dbReference type="Proteomes" id="UP000051139">
    <property type="component" value="Unassembled WGS sequence"/>
</dbReference>
<reference evidence="10 11" key="1">
    <citation type="journal article" date="2015" name="Genome Announc.">
        <title>Expanding the biotechnology potential of lactobacilli through comparative genomics of 213 strains and associated genera.</title>
        <authorList>
            <person name="Sun Z."/>
            <person name="Harris H.M."/>
            <person name="McCann A."/>
            <person name="Guo C."/>
            <person name="Argimon S."/>
            <person name="Zhang W."/>
            <person name="Yang X."/>
            <person name="Jeffery I.B."/>
            <person name="Cooney J.C."/>
            <person name="Kagawa T.F."/>
            <person name="Liu W."/>
            <person name="Song Y."/>
            <person name="Salvetti E."/>
            <person name="Wrobel A."/>
            <person name="Rasinkangas P."/>
            <person name="Parkhill J."/>
            <person name="Rea M.C."/>
            <person name="O'Sullivan O."/>
            <person name="Ritari J."/>
            <person name="Douillard F.P."/>
            <person name="Paul Ross R."/>
            <person name="Yang R."/>
            <person name="Briner A.E."/>
            <person name="Felis G.E."/>
            <person name="de Vos W.M."/>
            <person name="Barrangou R."/>
            <person name="Klaenhammer T.R."/>
            <person name="Caufield P.W."/>
            <person name="Cui Y."/>
            <person name="Zhang H."/>
            <person name="O'Toole P.W."/>
        </authorList>
    </citation>
    <scope>NUCLEOTIDE SEQUENCE [LARGE SCALE GENOMIC DNA]</scope>
    <source>
        <strain evidence="10 11">DSM 22696</strain>
    </source>
</reference>
<comment type="caution">
    <text evidence="10">The sequence shown here is derived from an EMBL/GenBank/DDBJ whole genome shotgun (WGS) entry which is preliminary data.</text>
</comment>
<reference evidence="9 12" key="2">
    <citation type="submission" date="2019-07" db="EMBL/GenBank/DDBJ databases">
        <title>Whole genome shotgun sequence of Lactobacillus siliginis NBRC 101315.</title>
        <authorList>
            <person name="Hosoyama A."/>
            <person name="Uohara A."/>
            <person name="Ohji S."/>
            <person name="Ichikawa N."/>
        </authorList>
    </citation>
    <scope>NUCLEOTIDE SEQUENCE [LARGE SCALE GENOMIC DNA]</scope>
    <source>
        <strain evidence="9 12">NBRC 101315</strain>
    </source>
</reference>
<organism evidence="10 11">
    <name type="scientific">Furfurilactobacillus siliginis</name>
    <dbReference type="NCBI Taxonomy" id="348151"/>
    <lineage>
        <taxon>Bacteria</taxon>
        <taxon>Bacillati</taxon>
        <taxon>Bacillota</taxon>
        <taxon>Bacilli</taxon>
        <taxon>Lactobacillales</taxon>
        <taxon>Lactobacillaceae</taxon>
        <taxon>Furfurilactobacillus</taxon>
    </lineage>
</organism>
<feature type="transmembrane region" description="Helical" evidence="7">
    <location>
        <begin position="516"/>
        <end position="533"/>
    </location>
</feature>
<evidence type="ECO:0000313" key="10">
    <source>
        <dbReference type="EMBL" id="KRN95107.1"/>
    </source>
</evidence>
<dbReference type="PANTHER" id="PTHR42718">
    <property type="entry name" value="MAJOR FACILITATOR SUPERFAMILY MULTIDRUG TRANSPORTER MFSC"/>
    <property type="match status" value="1"/>
</dbReference>
<proteinExistence type="predicted"/>
<keyword evidence="6 7" id="KW-0472">Membrane</keyword>
<dbReference type="PRINTS" id="PR01036">
    <property type="entry name" value="TCRTETB"/>
</dbReference>
<keyword evidence="11" id="KW-1185">Reference proteome</keyword>
<dbReference type="NCBIfam" id="TIGR00711">
    <property type="entry name" value="efflux_EmrB"/>
    <property type="match status" value="1"/>
</dbReference>
<dbReference type="InterPro" id="IPR004638">
    <property type="entry name" value="EmrB-like"/>
</dbReference>
<keyword evidence="4 7" id="KW-0812">Transmembrane</keyword>
<evidence type="ECO:0000256" key="6">
    <source>
        <dbReference type="ARBA" id="ARBA00023136"/>
    </source>
</evidence>
<accession>A0A0R2L056</accession>
<feature type="domain" description="Major facilitator superfamily (MFS) profile" evidence="8">
    <location>
        <begin position="1"/>
        <end position="430"/>
    </location>
</feature>
<dbReference type="SUPFAM" id="SSF103473">
    <property type="entry name" value="MFS general substrate transporter"/>
    <property type="match status" value="1"/>
</dbReference>
<dbReference type="GO" id="GO:0022857">
    <property type="term" value="F:transmembrane transporter activity"/>
    <property type="evidence" value="ECO:0007669"/>
    <property type="project" value="InterPro"/>
</dbReference>
<feature type="transmembrane region" description="Helical" evidence="7">
    <location>
        <begin position="175"/>
        <end position="195"/>
    </location>
</feature>
<comment type="subcellular location">
    <subcellularLocation>
        <location evidence="1">Cell membrane</location>
        <topology evidence="1">Multi-pass membrane protein</topology>
    </subcellularLocation>
</comment>
<dbReference type="CDD" id="cd17321">
    <property type="entry name" value="MFS_MMR_MDR_like"/>
    <property type="match status" value="1"/>
</dbReference>
<feature type="transmembrane region" description="Helical" evidence="7">
    <location>
        <begin position="245"/>
        <end position="265"/>
    </location>
</feature>
<dbReference type="PROSITE" id="PS50850">
    <property type="entry name" value="MFS"/>
    <property type="match status" value="1"/>
</dbReference>
<evidence type="ECO:0000313" key="11">
    <source>
        <dbReference type="Proteomes" id="UP000051139"/>
    </source>
</evidence>
<sequence>MLDTTVMNIALPAIQKGLDVSLDQLSWALNIYTILFACLTIPLGRMADIFGRSKLYVIGLVLFLLGSLFSGIAQSVAVLIIGRGIQSIGAAIVFPASMTIGISQVSLSKRTVVIGMLGVTQGLASALGPTIGGAVTQYLGWRGIFLINVPFAIVAIIMCMKLLSFAPTKQEGVKIDFGGMVLSMITLFSLILALTKGQSWGWQNGRIIILFIISAVTVVAFVLVEQRVAQPMMPLSLFKDKQFTGAVLTIILAQIALVALLVLMPSFFTNVMHKDELQAALMITPTSVMIFVLSPISGTMITKLGPRVVILAGSLLMTAGYVVLSTLSIDVYWHVFLAAVLIGAGFGINIGPITVLAAGNFKGTMLTASQSAIGVFRQIGTSLAVAIFVSALSANLVTAKHDMTQHARTELTSLAVPASVKHTALTQVKDQGKHKSESAATAKKNQQKLVQQQYALALTKAHAANAPQPVKDQILQQVTKQVVARSKQITETMAGFARNMKRYSHRALVKAFTQPYQWALPVVVLMGVMTLMFDSKRHYLDKQAAALKE</sequence>
<evidence type="ECO:0000256" key="7">
    <source>
        <dbReference type="SAM" id="Phobius"/>
    </source>
</evidence>
<evidence type="ECO:0000256" key="2">
    <source>
        <dbReference type="ARBA" id="ARBA00022448"/>
    </source>
</evidence>
<dbReference type="Gene3D" id="1.20.1720.10">
    <property type="entry name" value="Multidrug resistance protein D"/>
    <property type="match status" value="1"/>
</dbReference>
<keyword evidence="5 7" id="KW-1133">Transmembrane helix</keyword>
<feature type="transmembrane region" description="Helical" evidence="7">
    <location>
        <begin position="277"/>
        <end position="296"/>
    </location>
</feature>
<evidence type="ECO:0000259" key="8">
    <source>
        <dbReference type="PROSITE" id="PS50850"/>
    </source>
</evidence>
<gene>
    <name evidence="10" type="ORF">IV55_GL000389</name>
    <name evidence="9" type="ORF">LSI01_06750</name>
</gene>
<dbReference type="EMBL" id="JQCB01000011">
    <property type="protein sequence ID" value="KRN95107.1"/>
    <property type="molecule type" value="Genomic_DNA"/>
</dbReference>
<evidence type="ECO:0000256" key="3">
    <source>
        <dbReference type="ARBA" id="ARBA00022475"/>
    </source>
</evidence>
<feature type="transmembrane region" description="Helical" evidence="7">
    <location>
        <begin position="335"/>
        <end position="358"/>
    </location>
</feature>
<dbReference type="AlphaFoldDB" id="A0A0R2L056"/>
<dbReference type="PANTHER" id="PTHR42718:SF46">
    <property type="entry name" value="BLR6921 PROTEIN"/>
    <property type="match status" value="1"/>
</dbReference>
<feature type="transmembrane region" description="Helical" evidence="7">
    <location>
        <begin position="308"/>
        <end position="329"/>
    </location>
</feature>
<evidence type="ECO:0000313" key="12">
    <source>
        <dbReference type="Proteomes" id="UP000321429"/>
    </source>
</evidence>
<feature type="transmembrane region" description="Helical" evidence="7">
    <location>
        <begin position="207"/>
        <end position="224"/>
    </location>
</feature>
<feature type="transmembrane region" description="Helical" evidence="7">
    <location>
        <begin position="379"/>
        <end position="398"/>
    </location>
</feature>
<keyword evidence="3" id="KW-1003">Cell membrane</keyword>
<feature type="transmembrane region" description="Helical" evidence="7">
    <location>
        <begin position="55"/>
        <end position="81"/>
    </location>
</feature>
<evidence type="ECO:0000256" key="4">
    <source>
        <dbReference type="ARBA" id="ARBA00022692"/>
    </source>
</evidence>